<dbReference type="Proteomes" id="UP001521116">
    <property type="component" value="Unassembled WGS sequence"/>
</dbReference>
<organism evidence="1 2">
    <name type="scientific">Neofusicoccum ribis</name>
    <dbReference type="NCBI Taxonomy" id="45134"/>
    <lineage>
        <taxon>Eukaryota</taxon>
        <taxon>Fungi</taxon>
        <taxon>Dikarya</taxon>
        <taxon>Ascomycota</taxon>
        <taxon>Pezizomycotina</taxon>
        <taxon>Dothideomycetes</taxon>
        <taxon>Dothideomycetes incertae sedis</taxon>
        <taxon>Botryosphaeriales</taxon>
        <taxon>Botryosphaeriaceae</taxon>
        <taxon>Neofusicoccum</taxon>
    </lineage>
</organism>
<reference evidence="1 2" key="1">
    <citation type="submission" date="2024-02" db="EMBL/GenBank/DDBJ databases">
        <title>De novo assembly and annotation of 12 fungi associated with fruit tree decline syndrome in Ontario, Canada.</title>
        <authorList>
            <person name="Sulman M."/>
            <person name="Ellouze W."/>
            <person name="Ilyukhin E."/>
        </authorList>
    </citation>
    <scope>NUCLEOTIDE SEQUENCE [LARGE SCALE GENOMIC DNA]</scope>
    <source>
        <strain evidence="1 2">M1-105</strain>
    </source>
</reference>
<accession>A0ABR3SSB1</accession>
<dbReference type="EMBL" id="JAJVDC020000063">
    <property type="protein sequence ID" value="KAL1628472.1"/>
    <property type="molecule type" value="Genomic_DNA"/>
</dbReference>
<evidence type="ECO:0000313" key="1">
    <source>
        <dbReference type="EMBL" id="KAL1628472.1"/>
    </source>
</evidence>
<evidence type="ECO:0000313" key="2">
    <source>
        <dbReference type="Proteomes" id="UP001521116"/>
    </source>
</evidence>
<gene>
    <name evidence="1" type="ORF">SLS56_005923</name>
</gene>
<protein>
    <submittedName>
        <fullName evidence="1">Uncharacterized protein</fullName>
    </submittedName>
</protein>
<sequence length="101" mass="11259">MENIPLYDVDMVVDKEHIPPEDAPLSSDLAYKVIRLVIETGTMLLRALSEFWPGNFTTVGTPVTVIEPMGKLALVKNKDGFIYARAYGFKKMTGKVTLEVL</sequence>
<comment type="caution">
    <text evidence="1">The sequence shown here is derived from an EMBL/GenBank/DDBJ whole genome shotgun (WGS) entry which is preliminary data.</text>
</comment>
<name>A0ABR3SSB1_9PEZI</name>
<keyword evidence="2" id="KW-1185">Reference proteome</keyword>
<proteinExistence type="predicted"/>